<feature type="domain" description="CP-type G" evidence="7">
    <location>
        <begin position="165"/>
        <end position="390"/>
    </location>
</feature>
<dbReference type="InterPro" id="IPR043358">
    <property type="entry name" value="GNL1-like"/>
</dbReference>
<comment type="caution">
    <text evidence="8">The sequence shown here is derived from an EMBL/GenBank/DDBJ whole genome shotgun (WGS) entry which is preliminary data.</text>
</comment>
<evidence type="ECO:0000313" key="8">
    <source>
        <dbReference type="EMBL" id="KAK2190697.1"/>
    </source>
</evidence>
<dbReference type="InterPro" id="IPR027417">
    <property type="entry name" value="P-loop_NTPase"/>
</dbReference>
<dbReference type="PANTHER" id="PTHR45709">
    <property type="entry name" value="LARGE SUBUNIT GTPASE 1 HOMOLOG-RELATED"/>
    <property type="match status" value="1"/>
</dbReference>
<feature type="region of interest" description="Disordered" evidence="6">
    <location>
        <begin position="1"/>
        <end position="66"/>
    </location>
</feature>
<keyword evidence="1" id="KW-0597">Phosphoprotein</keyword>
<evidence type="ECO:0000256" key="4">
    <source>
        <dbReference type="ARBA" id="ARBA00037770"/>
    </source>
</evidence>
<accession>A0AAD9P9X9</accession>
<name>A0AAD9P9X9_RIDPI</name>
<dbReference type="GO" id="GO:0003924">
    <property type="term" value="F:GTPase activity"/>
    <property type="evidence" value="ECO:0007669"/>
    <property type="project" value="InterPro"/>
</dbReference>
<dbReference type="SUPFAM" id="SSF52540">
    <property type="entry name" value="P-loop containing nucleoside triphosphate hydrolases"/>
    <property type="match status" value="1"/>
</dbReference>
<dbReference type="Gene3D" id="3.40.50.300">
    <property type="entry name" value="P-loop containing nucleotide triphosphate hydrolases"/>
    <property type="match status" value="1"/>
</dbReference>
<dbReference type="PROSITE" id="PS51721">
    <property type="entry name" value="G_CP"/>
    <property type="match status" value="1"/>
</dbReference>
<evidence type="ECO:0000256" key="1">
    <source>
        <dbReference type="ARBA" id="ARBA00022553"/>
    </source>
</evidence>
<reference evidence="8" key="1">
    <citation type="journal article" date="2023" name="Mol. Biol. Evol.">
        <title>Third-Generation Sequencing Reveals the Adaptive Role of the Epigenome in Three Deep-Sea Polychaetes.</title>
        <authorList>
            <person name="Perez M."/>
            <person name="Aroh O."/>
            <person name="Sun Y."/>
            <person name="Lan Y."/>
            <person name="Juniper S.K."/>
            <person name="Young C.R."/>
            <person name="Angers B."/>
            <person name="Qian P.Y."/>
        </authorList>
    </citation>
    <scope>NUCLEOTIDE SEQUENCE</scope>
    <source>
        <strain evidence="8">R07B-5</strain>
    </source>
</reference>
<proteinExistence type="predicted"/>
<evidence type="ECO:0000256" key="6">
    <source>
        <dbReference type="SAM" id="MobiDB-lite"/>
    </source>
</evidence>
<dbReference type="Pfam" id="PF01926">
    <property type="entry name" value="MMR_HSR1"/>
    <property type="match status" value="1"/>
</dbReference>
<evidence type="ECO:0000259" key="7">
    <source>
        <dbReference type="PROSITE" id="PS51721"/>
    </source>
</evidence>
<dbReference type="InterPro" id="IPR030378">
    <property type="entry name" value="G_CP_dom"/>
</dbReference>
<evidence type="ECO:0000256" key="5">
    <source>
        <dbReference type="ARBA" id="ARBA00039902"/>
    </source>
</evidence>
<protein>
    <recommendedName>
        <fullName evidence="5">Guanine nucleotide-binding protein-like 1</fullName>
    </recommendedName>
</protein>
<comment type="function">
    <text evidence="4">Possible regulatory or functional link with the histocompatibility cluster.</text>
</comment>
<keyword evidence="2" id="KW-0547">Nucleotide-binding</keyword>
<dbReference type="Proteomes" id="UP001209878">
    <property type="component" value="Unassembled WGS sequence"/>
</dbReference>
<dbReference type="GO" id="GO:0005525">
    <property type="term" value="F:GTP binding"/>
    <property type="evidence" value="ECO:0007669"/>
    <property type="project" value="UniProtKB-KW"/>
</dbReference>
<feature type="compositionally biased region" description="Acidic residues" evidence="6">
    <location>
        <begin position="534"/>
        <end position="553"/>
    </location>
</feature>
<dbReference type="PANTHER" id="PTHR45709:SF3">
    <property type="entry name" value="GUANINE NUCLEOTIDE-BINDING PROTEIN-LIKE 1"/>
    <property type="match status" value="1"/>
</dbReference>
<evidence type="ECO:0000256" key="3">
    <source>
        <dbReference type="ARBA" id="ARBA00023134"/>
    </source>
</evidence>
<feature type="region of interest" description="Disordered" evidence="6">
    <location>
        <begin position="529"/>
        <end position="567"/>
    </location>
</feature>
<sequence>MPPHRKKPFSAKQKKEQLKAKKERKRQRTQHDDDSPNSANNGSEEDTDVLKLNEQPANITEKGYDPNRYRLHFAQDTKKAINKRKEEASQPLTFLPEEALELDTDDVYRPGSVLDMPKRPPWRHNMSKHELLSREEAYFKRYLDDILAQHRVDELSYVELNLETWRQLWRVLEMSDIVLLITDIRHPALHFSPALYNYVTRDLGKALVVVLNKIDLAPPALVVAWTDYLKNKFPELHIVHFTSFPKDSTERNEDPRKAINKRRKGAYSAMGPQQLLQVCEEIVQGQVDLASWHRDMVEDSAPDTGDATGSEVKVEHEEDFSYKAHQKYRDGVLTIGCCGYPNVGKSSLINGLIGRKVVSVSKTPGHTKHFQTIFLAPTVKLCDCPGLVFPSLIPKPLQILAGIYPIAQVREPYSVVGYLTQRIPLHTLLRLTHPNDDAPGEGSKWSAYDICEAWALKRGFLTARVSRPDVYRGANSILRLAVEGRLCLCTRPPGYTVHKECWELHPQTREIAELQEYHRRSVGCPSDLLAELSQESDGEEEEDSEDEGEEEEGGLATQNPFLLLADD</sequence>
<dbReference type="EMBL" id="JAODUO010000071">
    <property type="protein sequence ID" value="KAK2190697.1"/>
    <property type="molecule type" value="Genomic_DNA"/>
</dbReference>
<gene>
    <name evidence="8" type="ORF">NP493_73g02006</name>
</gene>
<keyword evidence="9" id="KW-1185">Reference proteome</keyword>
<keyword evidence="3" id="KW-0342">GTP-binding</keyword>
<evidence type="ECO:0000256" key="2">
    <source>
        <dbReference type="ARBA" id="ARBA00022741"/>
    </source>
</evidence>
<dbReference type="InterPro" id="IPR006073">
    <property type="entry name" value="GTP-bd"/>
</dbReference>
<dbReference type="AlphaFoldDB" id="A0AAD9P9X9"/>
<organism evidence="8 9">
    <name type="scientific">Ridgeia piscesae</name>
    <name type="common">Tubeworm</name>
    <dbReference type="NCBI Taxonomy" id="27915"/>
    <lineage>
        <taxon>Eukaryota</taxon>
        <taxon>Metazoa</taxon>
        <taxon>Spiralia</taxon>
        <taxon>Lophotrochozoa</taxon>
        <taxon>Annelida</taxon>
        <taxon>Polychaeta</taxon>
        <taxon>Sedentaria</taxon>
        <taxon>Canalipalpata</taxon>
        <taxon>Sabellida</taxon>
        <taxon>Siboglinidae</taxon>
        <taxon>Ridgeia</taxon>
    </lineage>
</organism>
<dbReference type="CDD" id="cd01857">
    <property type="entry name" value="HSR1_MMR1"/>
    <property type="match status" value="1"/>
</dbReference>
<evidence type="ECO:0000313" key="9">
    <source>
        <dbReference type="Proteomes" id="UP001209878"/>
    </source>
</evidence>